<feature type="compositionally biased region" description="Polar residues" evidence="1">
    <location>
        <begin position="351"/>
        <end position="362"/>
    </location>
</feature>
<evidence type="ECO:0000259" key="2">
    <source>
        <dbReference type="PROSITE" id="PS50011"/>
    </source>
</evidence>
<evidence type="ECO:0000256" key="1">
    <source>
        <dbReference type="SAM" id="MobiDB-lite"/>
    </source>
</evidence>
<dbReference type="InterPro" id="IPR000719">
    <property type="entry name" value="Prot_kinase_dom"/>
</dbReference>
<dbReference type="InterPro" id="IPR036181">
    <property type="entry name" value="MIT_dom_sf"/>
</dbReference>
<dbReference type="InterPro" id="IPR051866">
    <property type="entry name" value="Intracell_Sig-Traffick_Protein"/>
</dbReference>
<sequence>MSPCPTIYAEISIIPGSPSSDSDLTSLAVDTDSLAGLDDGMASAPNPEVSWPSSTPLFSRSLRKTSGANTRDVKSDYLEKASELISFAVQKEKEQDYQAAFSYYRSGRLWSHIGKYLCNSSPEESFDIPFIQKSHTTAVHSPHHKIPQLDVDSASCDSEPNAGSDPAFDPQKEGEIPCVHPVKSAVPAGLHGQIGAQCDSGATSEEECTNSYLTLCNEYEQEKVEPDALEEEGDEKSEQEVLSLEVPNATATASSYSRSLLSNDSLSSTGGSQELGFFSEFSDKSGQTLETDQNRSEGHDHSEVFSPLRSPTEPLSLDQSKHTPMEFFRIDSKDSASEVTGLDLGEHWHSQKQPPQFSTSDLGSEVTEELPELAQEVKGPSLEFWRLDCSDKGSNESVPVISFKEAVVEDEGHPPDLLVNLPVISGTVDFTQEELEPSGVCFSLEAAASPQKCVQPDVLQLHSQPEDLEEQPLEQELSSFSTASATCDTSLACTSLWDDSLAFGLEASDKVFDQDDSQSSDHHLETGVLSEKPQPCTTGTTDCAPVPVDSSIASVPAVNGTEACAVVEHLLGLDGESSRVSKATGSSDFEKEVSRLFAELDELSLAATQAHIPEEFVRCWAVEIATALDCLHQQGIICRDLNPSNILLDHQGHVQLTYFCSWSDVEESCDKEAVANMYCAPEGGVGLQSASAVAVCCSQLTCGSSGMLLVLRFSGSARGVSVTFSPSLSSICWATGSALPGPLCWLLEQRWAQGTLTSDQRERIRSRLKQSELLVGTQPEVLEHLSREAERQLP</sequence>
<evidence type="ECO:0000313" key="4">
    <source>
        <dbReference type="Proteomes" id="UP001476798"/>
    </source>
</evidence>
<dbReference type="SUPFAM" id="SSF116846">
    <property type="entry name" value="MIT domain"/>
    <property type="match status" value="1"/>
</dbReference>
<feature type="region of interest" description="Disordered" evidence="1">
    <location>
        <begin position="348"/>
        <end position="369"/>
    </location>
</feature>
<comment type="caution">
    <text evidence="3">The sequence shown here is derived from an EMBL/GenBank/DDBJ whole genome shotgun (WGS) entry which is preliminary data.</text>
</comment>
<dbReference type="PANTHER" id="PTHR15508">
    <property type="entry name" value="RIBOSOMAL PROTEIN S6 KINASE"/>
    <property type="match status" value="1"/>
</dbReference>
<name>A0ABV0MXX6_9TELE</name>
<dbReference type="Gene3D" id="1.10.510.10">
    <property type="entry name" value="Transferase(Phosphotransferase) domain 1"/>
    <property type="match status" value="1"/>
</dbReference>
<feature type="domain" description="Protein kinase" evidence="2">
    <location>
        <begin position="497"/>
        <end position="794"/>
    </location>
</feature>
<dbReference type="Gene3D" id="1.20.58.80">
    <property type="entry name" value="Phosphotransferase system, lactose/cellobiose-type IIA subunit"/>
    <property type="match status" value="1"/>
</dbReference>
<feature type="compositionally biased region" description="Basic and acidic residues" evidence="1">
    <location>
        <begin position="514"/>
        <end position="525"/>
    </location>
</feature>
<gene>
    <name evidence="3" type="ORF">GOODEAATRI_001861</name>
</gene>
<dbReference type="EMBL" id="JAHRIO010020052">
    <property type="protein sequence ID" value="MEQ2163985.1"/>
    <property type="molecule type" value="Genomic_DNA"/>
</dbReference>
<feature type="compositionally biased region" description="Basic and acidic residues" evidence="1">
    <location>
        <begin position="292"/>
        <end position="303"/>
    </location>
</feature>
<evidence type="ECO:0000313" key="3">
    <source>
        <dbReference type="EMBL" id="MEQ2163985.1"/>
    </source>
</evidence>
<keyword evidence="4" id="KW-1185">Reference proteome</keyword>
<feature type="region of interest" description="Disordered" evidence="1">
    <location>
        <begin position="224"/>
        <end position="248"/>
    </location>
</feature>
<feature type="region of interest" description="Disordered" evidence="1">
    <location>
        <begin position="139"/>
        <end position="173"/>
    </location>
</feature>
<feature type="region of interest" description="Disordered" evidence="1">
    <location>
        <begin position="285"/>
        <end position="319"/>
    </location>
</feature>
<dbReference type="Pfam" id="PF00069">
    <property type="entry name" value="Pkinase"/>
    <property type="match status" value="1"/>
</dbReference>
<dbReference type="SUPFAM" id="SSF56112">
    <property type="entry name" value="Protein kinase-like (PK-like)"/>
    <property type="match status" value="1"/>
</dbReference>
<dbReference type="PROSITE" id="PS50011">
    <property type="entry name" value="PROTEIN_KINASE_DOM"/>
    <property type="match status" value="1"/>
</dbReference>
<feature type="compositionally biased region" description="Acidic residues" evidence="1">
    <location>
        <begin position="227"/>
        <end position="237"/>
    </location>
</feature>
<proteinExistence type="predicted"/>
<protein>
    <recommendedName>
        <fullName evidence="2">Protein kinase domain-containing protein</fullName>
    </recommendedName>
</protein>
<organism evidence="3 4">
    <name type="scientific">Goodea atripinnis</name>
    <dbReference type="NCBI Taxonomy" id="208336"/>
    <lineage>
        <taxon>Eukaryota</taxon>
        <taxon>Metazoa</taxon>
        <taxon>Chordata</taxon>
        <taxon>Craniata</taxon>
        <taxon>Vertebrata</taxon>
        <taxon>Euteleostomi</taxon>
        <taxon>Actinopterygii</taxon>
        <taxon>Neopterygii</taxon>
        <taxon>Teleostei</taxon>
        <taxon>Neoteleostei</taxon>
        <taxon>Acanthomorphata</taxon>
        <taxon>Ovalentaria</taxon>
        <taxon>Atherinomorphae</taxon>
        <taxon>Cyprinodontiformes</taxon>
        <taxon>Goodeidae</taxon>
        <taxon>Goodea</taxon>
    </lineage>
</organism>
<dbReference type="PANTHER" id="PTHR15508:SF2">
    <property type="entry name" value="RIBOSOMAL PROTEIN S6 KINASE DELTA-1"/>
    <property type="match status" value="1"/>
</dbReference>
<accession>A0ABV0MXX6</accession>
<feature type="region of interest" description="Disordered" evidence="1">
    <location>
        <begin position="36"/>
        <end position="56"/>
    </location>
</feature>
<feature type="region of interest" description="Disordered" evidence="1">
    <location>
        <begin position="514"/>
        <end position="536"/>
    </location>
</feature>
<dbReference type="Proteomes" id="UP001476798">
    <property type="component" value="Unassembled WGS sequence"/>
</dbReference>
<reference evidence="3 4" key="1">
    <citation type="submission" date="2021-06" db="EMBL/GenBank/DDBJ databases">
        <authorList>
            <person name="Palmer J.M."/>
        </authorList>
    </citation>
    <scope>NUCLEOTIDE SEQUENCE [LARGE SCALE GENOMIC DNA]</scope>
    <source>
        <strain evidence="3 4">GA_2019</strain>
        <tissue evidence="3">Muscle</tissue>
    </source>
</reference>
<dbReference type="InterPro" id="IPR011009">
    <property type="entry name" value="Kinase-like_dom_sf"/>
</dbReference>